<dbReference type="Pfam" id="PF20034">
    <property type="entry name" value="Peptidase_S80"/>
    <property type="match status" value="1"/>
</dbReference>
<sequence length="284" mass="32227">MSQTVSFGNVILAQSGKKGILRPIDDSGYYMLNAGGFNIPNRSGITYRANDYIYECMGPDSDLSRRVKRGEVYMELDHPPQYYLEKINGQVVRTRITDVFEWILRLRTICMDRVCAHIRKIHWDITGDRGAPIYNRVETTPFGPFKEMFQQSLDTPDINTSISVRTVTKPQKVGDRTREVDYFTGYDYVPEPGMDRANKHMTAGLENYLQDGALAFGEDNELTTDFDAMIYMVESTMSNPTVMQRFEGTESLKELGDMLAVLKKAGAVSRKISMVNRSSLSLFA</sequence>
<dbReference type="EMBL" id="MF459646">
    <property type="protein sequence ID" value="ASU03435.1"/>
    <property type="molecule type" value="Genomic_DNA"/>
</dbReference>
<dbReference type="Proteomes" id="UP000225553">
    <property type="component" value="Segment"/>
</dbReference>
<gene>
    <name evidence="1" type="ORF">RISINGSUN_235</name>
</gene>
<accession>A0A223LHI6</accession>
<dbReference type="OrthoDB" id="7136at10239"/>
<dbReference type="InterPro" id="IPR045405">
    <property type="entry name" value="Peptidase_S80"/>
</dbReference>
<protein>
    <submittedName>
        <fullName evidence="1">Putative virion structural protein</fullName>
    </submittedName>
</protein>
<keyword evidence="2" id="KW-1185">Reference proteome</keyword>
<reference evidence="2" key="1">
    <citation type="submission" date="2017-07" db="EMBL/GenBank/DDBJ databases">
        <authorList>
            <person name="Putnam M.J."/>
            <person name="Sharma R."/>
            <person name="Kruger J.L."/>
            <person name="Berg J.A."/>
            <person name="Payne A.M."/>
            <person name="Fajardo C.P."/>
            <person name="Breakwell D.P."/>
            <person name="Hope S."/>
            <person name="Grose J.H."/>
        </authorList>
    </citation>
    <scope>NUCLEOTIDE SEQUENCE [LARGE SCALE GENOMIC DNA]</scope>
</reference>
<evidence type="ECO:0000313" key="2">
    <source>
        <dbReference type="Proteomes" id="UP000225553"/>
    </source>
</evidence>
<organism evidence="1 2">
    <name type="scientific">Erwinia phage vB_EamM_RisingSun</name>
    <dbReference type="NCBI Taxonomy" id="2026080"/>
    <lineage>
        <taxon>Viruses</taxon>
        <taxon>Duplodnaviria</taxon>
        <taxon>Heunggongvirae</taxon>
        <taxon>Uroviricota</taxon>
        <taxon>Caudoviricetes</taxon>
        <taxon>Chimalliviridae</taxon>
        <taxon>Risingsunvirus</taxon>
        <taxon>Risingsunvirus risingsun</taxon>
    </lineage>
</organism>
<name>A0A223LHI6_9CAUD</name>
<proteinExistence type="predicted"/>
<evidence type="ECO:0000313" key="1">
    <source>
        <dbReference type="EMBL" id="ASU03435.1"/>
    </source>
</evidence>